<dbReference type="SMART" id="SM00347">
    <property type="entry name" value="HTH_MARR"/>
    <property type="match status" value="1"/>
</dbReference>
<proteinExistence type="predicted"/>
<evidence type="ECO:0000256" key="1">
    <source>
        <dbReference type="ARBA" id="ARBA00023015"/>
    </source>
</evidence>
<accession>A0A919INK8</accession>
<dbReference type="Pfam" id="PF01047">
    <property type="entry name" value="MarR"/>
    <property type="match status" value="1"/>
</dbReference>
<keyword evidence="3" id="KW-0804">Transcription</keyword>
<dbReference type="PROSITE" id="PS01117">
    <property type="entry name" value="HTH_MARR_1"/>
    <property type="match status" value="1"/>
</dbReference>
<dbReference type="InterPro" id="IPR052526">
    <property type="entry name" value="HTH-type_Bedaq_tolerance"/>
</dbReference>
<sequence>MSEDLSELSAELRAAVARIYRRFRSERGDGELGDAALGVLIQLHKTGPHTLTELCEADRVTAGSMSQTIRRLETGGFIARRKDATDGRRVLIELTPAGEQTAQAARAQSVSWLNARLAEFTEEERAVLKQAAALMRRTADT</sequence>
<dbReference type="InterPro" id="IPR023187">
    <property type="entry name" value="Tscrpt_reg_MarR-type_CS"/>
</dbReference>
<dbReference type="InterPro" id="IPR000835">
    <property type="entry name" value="HTH_MarR-typ"/>
</dbReference>
<evidence type="ECO:0000313" key="5">
    <source>
        <dbReference type="EMBL" id="GID68628.1"/>
    </source>
</evidence>
<dbReference type="PANTHER" id="PTHR39515:SF2">
    <property type="entry name" value="HTH-TYPE TRANSCRIPTIONAL REGULATOR RV0880"/>
    <property type="match status" value="1"/>
</dbReference>
<dbReference type="GO" id="GO:0003700">
    <property type="term" value="F:DNA-binding transcription factor activity"/>
    <property type="evidence" value="ECO:0007669"/>
    <property type="project" value="InterPro"/>
</dbReference>
<gene>
    <name evidence="5" type="ORF">Acy02nite_65090</name>
</gene>
<evidence type="ECO:0000256" key="3">
    <source>
        <dbReference type="ARBA" id="ARBA00023163"/>
    </source>
</evidence>
<dbReference type="InterPro" id="IPR036390">
    <property type="entry name" value="WH_DNA-bd_sf"/>
</dbReference>
<keyword evidence="6" id="KW-1185">Reference proteome</keyword>
<dbReference type="SUPFAM" id="SSF46785">
    <property type="entry name" value="Winged helix' DNA-binding domain"/>
    <property type="match status" value="1"/>
</dbReference>
<evidence type="ECO:0000313" key="6">
    <source>
        <dbReference type="Proteomes" id="UP000619479"/>
    </source>
</evidence>
<dbReference type="PROSITE" id="PS50995">
    <property type="entry name" value="HTH_MARR_2"/>
    <property type="match status" value="1"/>
</dbReference>
<dbReference type="InterPro" id="IPR036388">
    <property type="entry name" value="WH-like_DNA-bd_sf"/>
</dbReference>
<dbReference type="GO" id="GO:0003677">
    <property type="term" value="F:DNA binding"/>
    <property type="evidence" value="ECO:0007669"/>
    <property type="project" value="UniProtKB-KW"/>
</dbReference>
<protein>
    <submittedName>
        <fullName evidence="5">MarR family transcriptional regulator</fullName>
    </submittedName>
</protein>
<dbReference type="Proteomes" id="UP000619479">
    <property type="component" value="Unassembled WGS sequence"/>
</dbReference>
<dbReference type="RefSeq" id="WP_203748879.1">
    <property type="nucleotide sequence ID" value="NZ_BAAAUC010000051.1"/>
</dbReference>
<comment type="caution">
    <text evidence="5">The sequence shown here is derived from an EMBL/GenBank/DDBJ whole genome shotgun (WGS) entry which is preliminary data.</text>
</comment>
<organism evidence="5 6">
    <name type="scientific">Actinoplanes cyaneus</name>
    <dbReference type="NCBI Taxonomy" id="52696"/>
    <lineage>
        <taxon>Bacteria</taxon>
        <taxon>Bacillati</taxon>
        <taxon>Actinomycetota</taxon>
        <taxon>Actinomycetes</taxon>
        <taxon>Micromonosporales</taxon>
        <taxon>Micromonosporaceae</taxon>
        <taxon>Actinoplanes</taxon>
    </lineage>
</organism>
<dbReference type="Gene3D" id="1.10.10.10">
    <property type="entry name" value="Winged helix-like DNA-binding domain superfamily/Winged helix DNA-binding domain"/>
    <property type="match status" value="1"/>
</dbReference>
<name>A0A919INK8_9ACTN</name>
<keyword evidence="1" id="KW-0805">Transcription regulation</keyword>
<feature type="domain" description="HTH marR-type" evidence="4">
    <location>
        <begin position="1"/>
        <end position="137"/>
    </location>
</feature>
<evidence type="ECO:0000259" key="4">
    <source>
        <dbReference type="PROSITE" id="PS50995"/>
    </source>
</evidence>
<dbReference type="EMBL" id="BOMH01000050">
    <property type="protein sequence ID" value="GID68628.1"/>
    <property type="molecule type" value="Genomic_DNA"/>
</dbReference>
<dbReference type="PANTHER" id="PTHR39515">
    <property type="entry name" value="CONSERVED PROTEIN"/>
    <property type="match status" value="1"/>
</dbReference>
<evidence type="ECO:0000256" key="2">
    <source>
        <dbReference type="ARBA" id="ARBA00023125"/>
    </source>
</evidence>
<dbReference type="AlphaFoldDB" id="A0A919INK8"/>
<keyword evidence="2" id="KW-0238">DNA-binding</keyword>
<reference evidence="5" key="1">
    <citation type="submission" date="2021-01" db="EMBL/GenBank/DDBJ databases">
        <title>Whole genome shotgun sequence of Actinoplanes cyaneus NBRC 14990.</title>
        <authorList>
            <person name="Komaki H."/>
            <person name="Tamura T."/>
        </authorList>
    </citation>
    <scope>NUCLEOTIDE SEQUENCE</scope>
    <source>
        <strain evidence="5">NBRC 14990</strain>
    </source>
</reference>